<gene>
    <name evidence="1" type="ORF">G3R48_15595</name>
</gene>
<sequence length="110" mass="12530">MALTFEALFSPFLSLQLSAFENAKLVAAVLNDANEQWQVFEVNCAEGSSPYYMVNWQQQWIICGKINDYNVSIKLAEAIDITSKKQLTVPVLNMQQVSFMCMENSHFDHC</sequence>
<organism evidence="1 2">
    <name type="scientific">Shewanella intestini</name>
    <dbReference type="NCBI Taxonomy" id="2017544"/>
    <lineage>
        <taxon>Bacteria</taxon>
        <taxon>Pseudomonadati</taxon>
        <taxon>Pseudomonadota</taxon>
        <taxon>Gammaproteobacteria</taxon>
        <taxon>Alteromonadales</taxon>
        <taxon>Shewanellaceae</taxon>
        <taxon>Shewanella</taxon>
    </lineage>
</organism>
<proteinExistence type="predicted"/>
<reference evidence="1 2" key="1">
    <citation type="submission" date="2020-02" db="EMBL/GenBank/DDBJ databases">
        <title>Shewanella WXL01 sp. nov., a marine bacterium isolated from green algae in Luhuitou Fringing Reef (Northern South China Sea).</title>
        <authorList>
            <person name="Wang X."/>
        </authorList>
    </citation>
    <scope>NUCLEOTIDE SEQUENCE [LARGE SCALE GENOMIC DNA]</scope>
    <source>
        <strain evidence="1 2">MCCC 1A01895</strain>
    </source>
</reference>
<evidence type="ECO:0000313" key="2">
    <source>
        <dbReference type="Proteomes" id="UP000811844"/>
    </source>
</evidence>
<dbReference type="RefSeq" id="WP_153666151.1">
    <property type="nucleotide sequence ID" value="NZ_JAAIKR010000019.1"/>
</dbReference>
<dbReference type="EMBL" id="JAAIKR010000019">
    <property type="protein sequence ID" value="MBR9729403.1"/>
    <property type="molecule type" value="Genomic_DNA"/>
</dbReference>
<accession>A0ABS5I5V2</accession>
<keyword evidence="2" id="KW-1185">Reference proteome</keyword>
<dbReference type="Proteomes" id="UP000811844">
    <property type="component" value="Unassembled WGS sequence"/>
</dbReference>
<protein>
    <submittedName>
        <fullName evidence="1">Uncharacterized protein</fullName>
    </submittedName>
</protein>
<evidence type="ECO:0000313" key="1">
    <source>
        <dbReference type="EMBL" id="MBR9729403.1"/>
    </source>
</evidence>
<name>A0ABS5I5V2_9GAMM</name>
<comment type="caution">
    <text evidence="1">The sequence shown here is derived from an EMBL/GenBank/DDBJ whole genome shotgun (WGS) entry which is preliminary data.</text>
</comment>